<comment type="catalytic activity">
    <reaction evidence="11 13">
        <text>L-homoserine + ATP = O-phospho-L-homoserine + ADP + H(+)</text>
        <dbReference type="Rhea" id="RHEA:13985"/>
        <dbReference type="ChEBI" id="CHEBI:15378"/>
        <dbReference type="ChEBI" id="CHEBI:30616"/>
        <dbReference type="ChEBI" id="CHEBI:57476"/>
        <dbReference type="ChEBI" id="CHEBI:57590"/>
        <dbReference type="ChEBI" id="CHEBI:456216"/>
        <dbReference type="EC" id="2.7.1.39"/>
    </reaction>
</comment>
<evidence type="ECO:0000256" key="12">
    <source>
        <dbReference type="ARBA" id="ARBA00049954"/>
    </source>
</evidence>
<comment type="subcellular location">
    <subcellularLocation>
        <location evidence="13">Cytoplasm</location>
    </subcellularLocation>
</comment>
<dbReference type="InterPro" id="IPR000870">
    <property type="entry name" value="Homoserine_kinase"/>
</dbReference>
<dbReference type="EC" id="2.7.1.39" evidence="3 13"/>
<keyword evidence="13" id="KW-0963">Cytoplasm</keyword>
<comment type="caution">
    <text evidence="15">The sequence shown here is derived from an EMBL/GenBank/DDBJ whole genome shotgun (WGS) entry which is preliminary data.</text>
</comment>
<dbReference type="InterPro" id="IPR006203">
    <property type="entry name" value="GHMP_knse_ATP-bd_CS"/>
</dbReference>
<evidence type="ECO:0000256" key="3">
    <source>
        <dbReference type="ARBA" id="ARBA00012078"/>
    </source>
</evidence>
<evidence type="ECO:0000256" key="7">
    <source>
        <dbReference type="ARBA" id="ARBA00022697"/>
    </source>
</evidence>
<evidence type="ECO:0000259" key="14">
    <source>
        <dbReference type="Pfam" id="PF00288"/>
    </source>
</evidence>
<feature type="binding site" evidence="13">
    <location>
        <begin position="92"/>
        <end position="102"/>
    </location>
    <ligand>
        <name>ATP</name>
        <dbReference type="ChEBI" id="CHEBI:30616"/>
    </ligand>
</feature>
<comment type="similarity">
    <text evidence="2 13">Belongs to the GHMP kinase family. Homoserine kinase subfamily.</text>
</comment>
<evidence type="ECO:0000256" key="4">
    <source>
        <dbReference type="ARBA" id="ARBA00017858"/>
    </source>
</evidence>
<dbReference type="GO" id="GO:0009088">
    <property type="term" value="P:threonine biosynthetic process"/>
    <property type="evidence" value="ECO:0007669"/>
    <property type="project" value="UniProtKB-UniRule"/>
</dbReference>
<evidence type="ECO:0000256" key="8">
    <source>
        <dbReference type="ARBA" id="ARBA00022741"/>
    </source>
</evidence>
<reference evidence="15" key="1">
    <citation type="submission" date="2022-01" db="EMBL/GenBank/DDBJ databases">
        <title>Collection of gut derived symbiotic bacterial strains cultured from healthy donors.</title>
        <authorList>
            <person name="Lin H."/>
            <person name="Kohout C."/>
            <person name="Waligurski E."/>
            <person name="Pamer E.G."/>
        </authorList>
    </citation>
    <scope>NUCLEOTIDE SEQUENCE</scope>
    <source>
        <strain evidence="15">DFI.7.46</strain>
    </source>
</reference>
<keyword evidence="6 13" id="KW-0808">Transferase</keyword>
<dbReference type="Gene3D" id="3.30.70.890">
    <property type="entry name" value="GHMP kinase, C-terminal domain"/>
    <property type="match status" value="1"/>
</dbReference>
<dbReference type="AlphaFoldDB" id="A0AAJ1BD58"/>
<evidence type="ECO:0000256" key="10">
    <source>
        <dbReference type="ARBA" id="ARBA00022840"/>
    </source>
</evidence>
<dbReference type="PANTHER" id="PTHR20861:SF1">
    <property type="entry name" value="HOMOSERINE KINASE"/>
    <property type="match status" value="1"/>
</dbReference>
<evidence type="ECO:0000256" key="13">
    <source>
        <dbReference type="HAMAP-Rule" id="MF_00384"/>
    </source>
</evidence>
<dbReference type="InterPro" id="IPR020568">
    <property type="entry name" value="Ribosomal_Su5_D2-typ_SF"/>
</dbReference>
<comment type="pathway">
    <text evidence="1 13">Amino-acid biosynthesis; L-threonine biosynthesis; L-threonine from L-aspartate: step 4/5.</text>
</comment>
<evidence type="ECO:0000313" key="16">
    <source>
        <dbReference type="Proteomes" id="UP001200537"/>
    </source>
</evidence>
<evidence type="ECO:0000313" key="15">
    <source>
        <dbReference type="EMBL" id="MCG4618690.1"/>
    </source>
</evidence>
<dbReference type="GO" id="GO:0005524">
    <property type="term" value="F:ATP binding"/>
    <property type="evidence" value="ECO:0007669"/>
    <property type="project" value="UniProtKB-UniRule"/>
</dbReference>
<dbReference type="PANTHER" id="PTHR20861">
    <property type="entry name" value="HOMOSERINE/4-DIPHOSPHOCYTIDYL-2-C-METHYL-D-ERYTHRITOL KINASE"/>
    <property type="match status" value="1"/>
</dbReference>
<dbReference type="PRINTS" id="PR00958">
    <property type="entry name" value="HOMSERKINASE"/>
</dbReference>
<dbReference type="InterPro" id="IPR014721">
    <property type="entry name" value="Ribsml_uS5_D2-typ_fold_subgr"/>
</dbReference>
<evidence type="ECO:0000256" key="1">
    <source>
        <dbReference type="ARBA" id="ARBA00005015"/>
    </source>
</evidence>
<keyword evidence="5 13" id="KW-0028">Amino-acid biosynthesis</keyword>
<dbReference type="GO" id="GO:0004413">
    <property type="term" value="F:homoserine kinase activity"/>
    <property type="evidence" value="ECO:0007669"/>
    <property type="project" value="UniProtKB-UniRule"/>
</dbReference>
<keyword evidence="9 13" id="KW-0418">Kinase</keyword>
<accession>A0AAJ1BD58</accession>
<dbReference type="HAMAP" id="MF_00384">
    <property type="entry name" value="Homoser_kinase"/>
    <property type="match status" value="1"/>
</dbReference>
<dbReference type="Pfam" id="PF00288">
    <property type="entry name" value="GHMP_kinases_N"/>
    <property type="match status" value="1"/>
</dbReference>
<organism evidence="15 16">
    <name type="scientific">Varibaculum cambriense</name>
    <dbReference type="NCBI Taxonomy" id="184870"/>
    <lineage>
        <taxon>Bacteria</taxon>
        <taxon>Bacillati</taxon>
        <taxon>Actinomycetota</taxon>
        <taxon>Actinomycetes</taxon>
        <taxon>Actinomycetales</taxon>
        <taxon>Actinomycetaceae</taxon>
        <taxon>Varibaculum</taxon>
    </lineage>
</organism>
<evidence type="ECO:0000256" key="6">
    <source>
        <dbReference type="ARBA" id="ARBA00022679"/>
    </source>
</evidence>
<dbReference type="InterPro" id="IPR006204">
    <property type="entry name" value="GHMP_kinase_N_dom"/>
</dbReference>
<keyword evidence="8 13" id="KW-0547">Nucleotide-binding</keyword>
<keyword evidence="7 13" id="KW-0791">Threonine biosynthesis</keyword>
<protein>
    <recommendedName>
        <fullName evidence="4 13">Homoserine kinase</fullName>
        <shortName evidence="13">HK</shortName>
        <shortName evidence="13">HSK</shortName>
        <ecNumber evidence="3 13">2.7.1.39</ecNumber>
    </recommendedName>
</protein>
<dbReference type="GO" id="GO:0005737">
    <property type="term" value="C:cytoplasm"/>
    <property type="evidence" value="ECO:0007669"/>
    <property type="project" value="UniProtKB-SubCell"/>
</dbReference>
<dbReference type="SUPFAM" id="SSF54211">
    <property type="entry name" value="Ribosomal protein S5 domain 2-like"/>
    <property type="match status" value="1"/>
</dbReference>
<evidence type="ECO:0000256" key="5">
    <source>
        <dbReference type="ARBA" id="ARBA00022605"/>
    </source>
</evidence>
<dbReference type="NCBIfam" id="TIGR00191">
    <property type="entry name" value="thrB"/>
    <property type="match status" value="1"/>
</dbReference>
<dbReference type="Proteomes" id="UP001200537">
    <property type="component" value="Unassembled WGS sequence"/>
</dbReference>
<keyword evidence="10 13" id="KW-0067">ATP-binding</keyword>
<dbReference type="SUPFAM" id="SSF55060">
    <property type="entry name" value="GHMP Kinase, C-terminal domain"/>
    <property type="match status" value="1"/>
</dbReference>
<sequence>MRIVKDEAEVKAPATSANLGPGYDCMGLALSLHDRVRFRATVGKTQVHVRGQGKDKLPADEKHLVVRAIRLGLDAVGASQVGISLWQENQIPQSRGLGSSASAIVSGLAIVRAIISDPEVLDNDTMLRIATYLEGHPDNLAPAIYGGITLAGIHGTSSEEAATTKELTSPFLEMGQDDQEDQAKETDLLALNPDFPRTWAVKIKNQYDLCPTVFIPDFELDTSQARSLLPEQVPHADAARNVANAALLVSALQTHPELLMAATTDYLHQNYRRAAMPASLDLMYWLRAQQLPAVISGAGPCVLALENVGDQVKAKAEKVGWKVRTLELDTRGVREL</sequence>
<dbReference type="PROSITE" id="PS00627">
    <property type="entry name" value="GHMP_KINASES_ATP"/>
    <property type="match status" value="1"/>
</dbReference>
<gene>
    <name evidence="13 15" type="primary">thrB</name>
    <name evidence="15" type="ORF">L0M99_09360</name>
</gene>
<evidence type="ECO:0000256" key="2">
    <source>
        <dbReference type="ARBA" id="ARBA00007370"/>
    </source>
</evidence>
<dbReference type="Gene3D" id="3.30.230.10">
    <property type="match status" value="1"/>
</dbReference>
<dbReference type="InterPro" id="IPR036554">
    <property type="entry name" value="GHMP_kinase_C_sf"/>
</dbReference>
<name>A0AAJ1BD58_9ACTO</name>
<comment type="function">
    <text evidence="12 13">Catalyzes the ATP-dependent phosphorylation of L-homoserine to L-homoserine phosphate.</text>
</comment>
<dbReference type="EMBL" id="JAKNHJ010000023">
    <property type="protein sequence ID" value="MCG4618690.1"/>
    <property type="molecule type" value="Genomic_DNA"/>
</dbReference>
<feature type="domain" description="GHMP kinase N-terminal" evidence="14">
    <location>
        <begin position="64"/>
        <end position="147"/>
    </location>
</feature>
<evidence type="ECO:0000256" key="11">
    <source>
        <dbReference type="ARBA" id="ARBA00049375"/>
    </source>
</evidence>
<evidence type="ECO:0000256" key="9">
    <source>
        <dbReference type="ARBA" id="ARBA00022777"/>
    </source>
</evidence>
<dbReference type="RefSeq" id="WP_024059548.1">
    <property type="nucleotide sequence ID" value="NZ_JAGZVZ010000004.1"/>
</dbReference>
<proteinExistence type="inferred from homology"/>
<dbReference type="PIRSF" id="PIRSF000676">
    <property type="entry name" value="Homoser_kin"/>
    <property type="match status" value="1"/>
</dbReference>